<keyword evidence="5" id="KW-0472">Membrane</keyword>
<feature type="region of interest" description="Disordered" evidence="4">
    <location>
        <begin position="1183"/>
        <end position="1261"/>
    </location>
</feature>
<keyword evidence="9" id="KW-1185">Reference proteome</keyword>
<keyword evidence="3" id="KW-0325">Glycoprotein</keyword>
<protein>
    <recommendedName>
        <fullName evidence="7">Carboxylesterase type B domain-containing protein</fullName>
    </recommendedName>
</protein>
<evidence type="ECO:0000256" key="6">
    <source>
        <dbReference type="SAM" id="SignalP"/>
    </source>
</evidence>
<reference evidence="8" key="2">
    <citation type="submission" date="2025-05" db="UniProtKB">
        <authorList>
            <consortium name="EnsemblMetazoa"/>
        </authorList>
    </citation>
    <scope>IDENTIFICATION</scope>
    <source>
        <strain evidence="8">Foshan</strain>
    </source>
</reference>
<keyword evidence="2 6" id="KW-0732">Signal</keyword>
<dbReference type="Gene3D" id="3.40.50.1820">
    <property type="entry name" value="alpha/beta hydrolase"/>
    <property type="match status" value="1"/>
</dbReference>
<proteinExistence type="inferred from homology"/>
<sequence>MKLFVVLINLVLCFSLAYQQVETRTDSDEAFDVYEDIVSDRSESPKKSVAALLAHDGSEIFPPMSNDGPFGDYRIQNQQQYSSVGGSYRKQHAQRSQSPSFDPHDGTPYTREVAVKQGRIKGIVRVMHPQSGLKSVDQYLGIPYAEAPVGSRRFMPPSAPIPWTGLKMAIKMSPVCPQNLPTLNNVNNNYSKGRYDQLKRLLPYLKVESEDCLYLNLYVPSYDGIGPQAKYPVIVYIHGESYEWNSGNPYDGSILASYGRVIVVTLNFRLGILGFMKPGISDHTTSNFGLLDQIAALQWIKENIGAFGGDNKLVTVMGHGTGAACVNFLMVSPVAKGLFHRAVLLSGSALSDWALTQHPLQSTMQVLQGLNCPLNGDNDEVAACLRRKRYSEILNVKIASPQFSTRFGPIVDGLVIPNTPHKVMGQYSDIFSGYDLLYGMTELESYNILNAVALTYGLLENERDNLLRFYMQNRFEIRPDLALAATLNEYTGILTDPNKSLADIHRDTLLDILSDARVAAPMLQTGLYLAKVNPKCYMYVFGHNSEAGEYGRLSQSVVGEDLAYIFGAPLGPVGPFQTHYNARERLFSEAVMKYFSNFAQTGNPKAPWKDLFLNMNPEDWRYYDVDWPEFNSVNQSFLHLGLTPVVSRHYRQQYMKFWNQKLPEELKRITTSKPYSPYSELISPPDRRMTTSSPEFVTGHINLFPIKVDIDKSTEDSFKALVYRMKDGHSGGPGMYNAAASSIGIPAEAPVKEKPKPENVEKDLESSEMMKTEASLTLLITVAIVFLIFNIFVIVGYIIKRNVGHRKVKQKFDENILESAASMNEKRSKLNDTEDSYILDMMRKSNPYEPVVKANNFTLPRQFSGDTMDPHTKVCDWISQDYGTVCTKQIDCDGNGSCHKDNLPLPQKVSVAIDATPQARSNSVLRQEPIEITKAKSFECASPDDYSESVSQDSPCESDTRQQCSSSGSSYSYNDCDYKVEPKHFKSDSNPIYNNYPYQNEEITSFIEPGDINVTSRDKSVEKDPLSPEEALKVIQRRNFPKVLPDYPNGVAGITASMKRRSLPPQAFLLTNSHSLRRDSSRLVPAPPPRISSTLGRRSSKNRTSNNFLSSPPVMAEEPPIEEEPPITLNTLHVGPLLPKHHENTYMTMSRQNSTEAEQNMPSEEPAVDIICIEHKPESHYSYIKPPSTIKPPTSFKSSPPKELNRTESKPELLHQPPTTYGSTPRLPIARSGSSTLHREMSSDSSATDTTSGSTGTIKML</sequence>
<feature type="compositionally biased region" description="Low complexity" evidence="4">
    <location>
        <begin position="1243"/>
        <end position="1261"/>
    </location>
</feature>
<accession>A0ABM1XK12</accession>
<dbReference type="EnsemblMetazoa" id="AALFPA23_000358.R211">
    <property type="protein sequence ID" value="AALFPA23_000358.P211"/>
    <property type="gene ID" value="AALFPA23_000358"/>
</dbReference>
<feature type="compositionally biased region" description="Polar residues" evidence="4">
    <location>
        <begin position="948"/>
        <end position="964"/>
    </location>
</feature>
<dbReference type="InterPro" id="IPR002018">
    <property type="entry name" value="CarbesteraseB"/>
</dbReference>
<feature type="region of interest" description="Disordered" evidence="4">
    <location>
        <begin position="942"/>
        <end position="971"/>
    </location>
</feature>
<dbReference type="InterPro" id="IPR019819">
    <property type="entry name" value="Carboxylesterase_B_CS"/>
</dbReference>
<evidence type="ECO:0000256" key="4">
    <source>
        <dbReference type="SAM" id="MobiDB-lite"/>
    </source>
</evidence>
<dbReference type="SUPFAM" id="SSF53474">
    <property type="entry name" value="alpha/beta-Hydrolases"/>
    <property type="match status" value="1"/>
</dbReference>
<dbReference type="InterPro" id="IPR029058">
    <property type="entry name" value="AB_hydrolase_fold"/>
</dbReference>
<dbReference type="PANTHER" id="PTHR43903">
    <property type="entry name" value="NEUROLIGIN"/>
    <property type="match status" value="1"/>
</dbReference>
<keyword evidence="5" id="KW-1133">Transmembrane helix</keyword>
<dbReference type="Proteomes" id="UP000069940">
    <property type="component" value="Unassembled WGS sequence"/>
</dbReference>
<feature type="compositionally biased region" description="Polar residues" evidence="4">
    <location>
        <begin position="1091"/>
        <end position="1110"/>
    </location>
</feature>
<evidence type="ECO:0000256" key="3">
    <source>
        <dbReference type="ARBA" id="ARBA00023180"/>
    </source>
</evidence>
<feature type="compositionally biased region" description="Low complexity" evidence="4">
    <location>
        <begin position="1184"/>
        <end position="1202"/>
    </location>
</feature>
<feature type="domain" description="Carboxylesterase type B" evidence="7">
    <location>
        <begin position="111"/>
        <end position="658"/>
    </location>
</feature>
<feature type="transmembrane region" description="Helical" evidence="5">
    <location>
        <begin position="776"/>
        <end position="799"/>
    </location>
</feature>
<reference evidence="9" key="1">
    <citation type="journal article" date="2015" name="Proc. Natl. Acad. Sci. U.S.A.">
        <title>Genome sequence of the Asian Tiger mosquito, Aedes albopictus, reveals insights into its biology, genetics, and evolution.</title>
        <authorList>
            <person name="Chen X.G."/>
            <person name="Jiang X."/>
            <person name="Gu J."/>
            <person name="Xu M."/>
            <person name="Wu Y."/>
            <person name="Deng Y."/>
            <person name="Zhang C."/>
            <person name="Bonizzoni M."/>
            <person name="Dermauw W."/>
            <person name="Vontas J."/>
            <person name="Armbruster P."/>
            <person name="Huang X."/>
            <person name="Yang Y."/>
            <person name="Zhang H."/>
            <person name="He W."/>
            <person name="Peng H."/>
            <person name="Liu Y."/>
            <person name="Wu K."/>
            <person name="Chen J."/>
            <person name="Lirakis M."/>
            <person name="Topalis P."/>
            <person name="Van Leeuwen T."/>
            <person name="Hall A.B."/>
            <person name="Jiang X."/>
            <person name="Thorpe C."/>
            <person name="Mueller R.L."/>
            <person name="Sun C."/>
            <person name="Waterhouse R.M."/>
            <person name="Yan G."/>
            <person name="Tu Z.J."/>
            <person name="Fang X."/>
            <person name="James A.A."/>
        </authorList>
    </citation>
    <scope>NUCLEOTIDE SEQUENCE [LARGE SCALE GENOMIC DNA]</scope>
    <source>
        <strain evidence="9">Foshan</strain>
    </source>
</reference>
<evidence type="ECO:0000256" key="5">
    <source>
        <dbReference type="SAM" id="Phobius"/>
    </source>
</evidence>
<dbReference type="GeneID" id="109411671"/>
<dbReference type="RefSeq" id="XP_062713084.1">
    <property type="nucleotide sequence ID" value="XM_062857100.1"/>
</dbReference>
<feature type="region of interest" description="Disordered" evidence="4">
    <location>
        <begin position="1071"/>
        <end position="1120"/>
    </location>
</feature>
<name>A0ABM1XK12_AEDAL</name>
<evidence type="ECO:0000256" key="2">
    <source>
        <dbReference type="ARBA" id="ARBA00022729"/>
    </source>
</evidence>
<feature type="chain" id="PRO_5045232303" description="Carboxylesterase type B domain-containing protein" evidence="6">
    <location>
        <begin position="20"/>
        <end position="1261"/>
    </location>
</feature>
<dbReference type="InterPro" id="IPR051093">
    <property type="entry name" value="Neuroligin/BSAL"/>
</dbReference>
<keyword evidence="5" id="KW-0812">Transmembrane</keyword>
<comment type="similarity">
    <text evidence="1">Belongs to the type-B carboxylesterase/lipase family.</text>
</comment>
<organism evidence="8 9">
    <name type="scientific">Aedes albopictus</name>
    <name type="common">Asian tiger mosquito</name>
    <name type="synonym">Stegomyia albopicta</name>
    <dbReference type="NCBI Taxonomy" id="7160"/>
    <lineage>
        <taxon>Eukaryota</taxon>
        <taxon>Metazoa</taxon>
        <taxon>Ecdysozoa</taxon>
        <taxon>Arthropoda</taxon>
        <taxon>Hexapoda</taxon>
        <taxon>Insecta</taxon>
        <taxon>Pterygota</taxon>
        <taxon>Neoptera</taxon>
        <taxon>Endopterygota</taxon>
        <taxon>Diptera</taxon>
        <taxon>Nematocera</taxon>
        <taxon>Culicoidea</taxon>
        <taxon>Culicidae</taxon>
        <taxon>Culicinae</taxon>
        <taxon>Aedini</taxon>
        <taxon>Aedes</taxon>
        <taxon>Stegomyia</taxon>
    </lineage>
</organism>
<dbReference type="Pfam" id="PF00135">
    <property type="entry name" value="COesterase"/>
    <property type="match status" value="1"/>
</dbReference>
<evidence type="ECO:0000313" key="8">
    <source>
        <dbReference type="EnsemblMetazoa" id="AALFPA23_000358.P211"/>
    </source>
</evidence>
<evidence type="ECO:0000313" key="9">
    <source>
        <dbReference type="Proteomes" id="UP000069940"/>
    </source>
</evidence>
<feature type="compositionally biased region" description="Basic and acidic residues" evidence="4">
    <location>
        <begin position="1203"/>
        <end position="1213"/>
    </location>
</feature>
<evidence type="ECO:0000259" key="7">
    <source>
        <dbReference type="Pfam" id="PF00135"/>
    </source>
</evidence>
<dbReference type="PROSITE" id="PS00941">
    <property type="entry name" value="CARBOXYLESTERASE_B_2"/>
    <property type="match status" value="1"/>
</dbReference>
<feature type="region of interest" description="Disordered" evidence="4">
    <location>
        <begin position="84"/>
        <end position="109"/>
    </location>
</feature>
<feature type="signal peptide" evidence="6">
    <location>
        <begin position="1"/>
        <end position="19"/>
    </location>
</feature>
<evidence type="ECO:0000256" key="1">
    <source>
        <dbReference type="ARBA" id="ARBA00005964"/>
    </source>
</evidence>